<evidence type="ECO:0000313" key="2">
    <source>
        <dbReference type="Proteomes" id="UP000008311"/>
    </source>
</evidence>
<dbReference type="Proteomes" id="UP000008311">
    <property type="component" value="Unassembled WGS sequence"/>
</dbReference>
<dbReference type="InParanoid" id="B9RBB9"/>
<reference evidence="2" key="1">
    <citation type="journal article" date="2010" name="Nat. Biotechnol.">
        <title>Draft genome sequence of the oilseed species Ricinus communis.</title>
        <authorList>
            <person name="Chan A.P."/>
            <person name="Crabtree J."/>
            <person name="Zhao Q."/>
            <person name="Lorenzi H."/>
            <person name="Orvis J."/>
            <person name="Puiu D."/>
            <person name="Melake-Berhan A."/>
            <person name="Jones K.M."/>
            <person name="Redman J."/>
            <person name="Chen G."/>
            <person name="Cahoon E.B."/>
            <person name="Gedil M."/>
            <person name="Stanke M."/>
            <person name="Haas B.J."/>
            <person name="Wortman J.R."/>
            <person name="Fraser-Liggett C.M."/>
            <person name="Ravel J."/>
            <person name="Rabinowicz P.D."/>
        </authorList>
    </citation>
    <scope>NUCLEOTIDE SEQUENCE [LARGE SCALE GENOMIC DNA]</scope>
    <source>
        <strain evidence="2">cv. Hale</strain>
    </source>
</reference>
<keyword evidence="2" id="KW-1185">Reference proteome</keyword>
<evidence type="ECO:0000313" key="1">
    <source>
        <dbReference type="EMBL" id="EEF50840.1"/>
    </source>
</evidence>
<proteinExistence type="predicted"/>
<sequence>MRGAWIGEIMSAARNQPVGFYFQRLRISLFALRGTSDLLHISSCPSYHHYHGHLHSGGEKDQLFWCSSFVSVGDFGGIYVTIV</sequence>
<dbReference type="EMBL" id="EQ973774">
    <property type="protein sequence ID" value="EEF50840.1"/>
    <property type="molecule type" value="Genomic_DNA"/>
</dbReference>
<protein>
    <submittedName>
        <fullName evidence="1">Uncharacterized protein</fullName>
    </submittedName>
</protein>
<dbReference type="AlphaFoldDB" id="B9RBB9"/>
<name>B9RBB9_RICCO</name>
<gene>
    <name evidence="1" type="ORF">RCOM_1674070</name>
</gene>
<accession>B9RBB9</accession>
<organism evidence="1 2">
    <name type="scientific">Ricinus communis</name>
    <name type="common">Castor bean</name>
    <dbReference type="NCBI Taxonomy" id="3988"/>
    <lineage>
        <taxon>Eukaryota</taxon>
        <taxon>Viridiplantae</taxon>
        <taxon>Streptophyta</taxon>
        <taxon>Embryophyta</taxon>
        <taxon>Tracheophyta</taxon>
        <taxon>Spermatophyta</taxon>
        <taxon>Magnoliopsida</taxon>
        <taxon>eudicotyledons</taxon>
        <taxon>Gunneridae</taxon>
        <taxon>Pentapetalae</taxon>
        <taxon>rosids</taxon>
        <taxon>fabids</taxon>
        <taxon>Malpighiales</taxon>
        <taxon>Euphorbiaceae</taxon>
        <taxon>Acalyphoideae</taxon>
        <taxon>Acalypheae</taxon>
        <taxon>Ricinus</taxon>
    </lineage>
</organism>